<evidence type="ECO:0000256" key="2">
    <source>
        <dbReference type="SAM" id="Phobius"/>
    </source>
</evidence>
<protein>
    <submittedName>
        <fullName evidence="3">DUF4178 domain-containing protein</fullName>
    </submittedName>
</protein>
<accession>A0A853EJP2</accession>
<reference evidence="3 4" key="1">
    <citation type="submission" date="2020-07" db="EMBL/GenBank/DDBJ databases">
        <title>MOT database genomes.</title>
        <authorList>
            <person name="Joseph S."/>
            <person name="Aduse-Opoku J."/>
            <person name="Hashim A."/>
            <person name="Wade W."/>
            <person name="Curtis M."/>
        </authorList>
    </citation>
    <scope>NUCLEOTIDE SEQUENCE [LARGE SCALE GENOMIC DNA]</scope>
    <source>
        <strain evidence="3 4">WMus004</strain>
    </source>
</reference>
<sequence length="255" mass="27514">MTAPRARLEIGTILNGQDGSLSVVSCLVFRERDREDGCFYSWEEWLLLGEGAQDVWLEVDHDTGEVFLYEPMPFTEPINARYLAPDQILTVTSGGVVYAARVTQVGAGELREVVGTADLRIRRGERLGYAELELTDAQGAITQATIDSHHLRDVVSYRKIPLPASEQRRRFGRVLYRPRLGRRSSSDHDLPRSVAAASAESGRRMALWLLGGIGIVAAMAVVAACDDDEEQGGSGSGSGGSYRPVHGGGGGGVGK</sequence>
<evidence type="ECO:0000313" key="3">
    <source>
        <dbReference type="EMBL" id="NYS68251.1"/>
    </source>
</evidence>
<keyword evidence="2" id="KW-1133">Transmembrane helix</keyword>
<evidence type="ECO:0000256" key="1">
    <source>
        <dbReference type="SAM" id="MobiDB-lite"/>
    </source>
</evidence>
<evidence type="ECO:0000313" key="4">
    <source>
        <dbReference type="Proteomes" id="UP000572528"/>
    </source>
</evidence>
<comment type="caution">
    <text evidence="3">The sequence shown here is derived from an EMBL/GenBank/DDBJ whole genome shotgun (WGS) entry which is preliminary data.</text>
</comment>
<keyword evidence="2" id="KW-0472">Membrane</keyword>
<proteinExistence type="predicted"/>
<feature type="compositionally biased region" description="Gly residues" evidence="1">
    <location>
        <begin position="232"/>
        <end position="255"/>
    </location>
</feature>
<gene>
    <name evidence="3" type="ORF">HZZ05_01675</name>
</gene>
<keyword evidence="2" id="KW-0812">Transmembrane</keyword>
<name>A0A853EJP2_9ACTO</name>
<dbReference type="Proteomes" id="UP000572528">
    <property type="component" value="Unassembled WGS sequence"/>
</dbReference>
<dbReference type="RefSeq" id="WP_179899592.1">
    <property type="nucleotide sequence ID" value="NZ_JACBXV010000010.1"/>
</dbReference>
<feature type="transmembrane region" description="Helical" evidence="2">
    <location>
        <begin position="206"/>
        <end position="224"/>
    </location>
</feature>
<organism evidence="3 4">
    <name type="scientific">Actinomyces bowdenii</name>
    <dbReference type="NCBI Taxonomy" id="131109"/>
    <lineage>
        <taxon>Bacteria</taxon>
        <taxon>Bacillati</taxon>
        <taxon>Actinomycetota</taxon>
        <taxon>Actinomycetes</taxon>
        <taxon>Actinomycetales</taxon>
        <taxon>Actinomycetaceae</taxon>
        <taxon>Actinomyces</taxon>
    </lineage>
</organism>
<dbReference type="AlphaFoldDB" id="A0A853EJP2"/>
<dbReference type="EMBL" id="JACBXV010000010">
    <property type="protein sequence ID" value="NYS68251.1"/>
    <property type="molecule type" value="Genomic_DNA"/>
</dbReference>
<feature type="region of interest" description="Disordered" evidence="1">
    <location>
        <begin position="228"/>
        <end position="255"/>
    </location>
</feature>